<comment type="caution">
    <text evidence="5">The sequence shown here is derived from an EMBL/GenBank/DDBJ whole genome shotgun (WGS) entry which is preliminary data.</text>
</comment>
<dbReference type="InterPro" id="IPR006913">
    <property type="entry name" value="CENP-V/GFA"/>
</dbReference>
<dbReference type="Pfam" id="PF04828">
    <property type="entry name" value="GFA"/>
    <property type="match status" value="1"/>
</dbReference>
<evidence type="ECO:0000259" key="4">
    <source>
        <dbReference type="PROSITE" id="PS51891"/>
    </source>
</evidence>
<dbReference type="PANTHER" id="PTHR28620">
    <property type="entry name" value="CENTROMERE PROTEIN V"/>
    <property type="match status" value="1"/>
</dbReference>
<dbReference type="Gene3D" id="2.170.150.70">
    <property type="match status" value="1"/>
</dbReference>
<keyword evidence="6" id="KW-1185">Reference proteome</keyword>
<dbReference type="AlphaFoldDB" id="A0A7X6BNB0"/>
<sequence length="122" mass="13707">MTRRLNGACHCGAQRFAAPAPETVTRCGCSICSKRGDLVAYYPPEEVELDLTRASLAAYQWGDRMMTFHHCQTCGCSVFSDAPAWTTDEGEDRPARLILNARLFDDFHLEAVPVRNLNRRND</sequence>
<dbReference type="GO" id="GO:0046872">
    <property type="term" value="F:metal ion binding"/>
    <property type="evidence" value="ECO:0007669"/>
    <property type="project" value="UniProtKB-KW"/>
</dbReference>
<evidence type="ECO:0000256" key="2">
    <source>
        <dbReference type="ARBA" id="ARBA00022723"/>
    </source>
</evidence>
<reference evidence="5 6" key="1">
    <citation type="submission" date="2020-03" db="EMBL/GenBank/DDBJ databases">
        <title>Genomic Encyclopedia of Type Strains, Phase IV (KMG-IV): sequencing the most valuable type-strain genomes for metagenomic binning, comparative biology and taxonomic classification.</title>
        <authorList>
            <person name="Goeker M."/>
        </authorList>
    </citation>
    <scope>NUCLEOTIDE SEQUENCE [LARGE SCALE GENOMIC DNA]</scope>
    <source>
        <strain evidence="5 6">DSM 4736</strain>
    </source>
</reference>
<organism evidence="5 6">
    <name type="scientific">Brevundimonas alba</name>
    <dbReference type="NCBI Taxonomy" id="74314"/>
    <lineage>
        <taxon>Bacteria</taxon>
        <taxon>Pseudomonadati</taxon>
        <taxon>Pseudomonadota</taxon>
        <taxon>Alphaproteobacteria</taxon>
        <taxon>Caulobacterales</taxon>
        <taxon>Caulobacteraceae</taxon>
        <taxon>Brevundimonas</taxon>
    </lineage>
</organism>
<dbReference type="InterPro" id="IPR052355">
    <property type="entry name" value="CENP-V-like"/>
</dbReference>
<dbReference type="EMBL" id="JAATJM010000001">
    <property type="protein sequence ID" value="NJC40251.1"/>
    <property type="molecule type" value="Genomic_DNA"/>
</dbReference>
<proteinExistence type="inferred from homology"/>
<dbReference type="PANTHER" id="PTHR28620:SF1">
    <property type="entry name" value="CENP-V_GFA DOMAIN-CONTAINING PROTEIN"/>
    <property type="match status" value="1"/>
</dbReference>
<evidence type="ECO:0000256" key="1">
    <source>
        <dbReference type="ARBA" id="ARBA00005495"/>
    </source>
</evidence>
<dbReference type="PROSITE" id="PS51891">
    <property type="entry name" value="CENP_V_GFA"/>
    <property type="match status" value="1"/>
</dbReference>
<accession>A0A7X6BNB0</accession>
<dbReference type="RefSeq" id="WP_168045150.1">
    <property type="nucleotide sequence ID" value="NZ_JAATJM010000001.1"/>
</dbReference>
<name>A0A7X6BNB0_9CAUL</name>
<keyword evidence="2" id="KW-0479">Metal-binding</keyword>
<evidence type="ECO:0000313" key="5">
    <source>
        <dbReference type="EMBL" id="NJC40251.1"/>
    </source>
</evidence>
<evidence type="ECO:0000256" key="3">
    <source>
        <dbReference type="ARBA" id="ARBA00022833"/>
    </source>
</evidence>
<evidence type="ECO:0000313" key="6">
    <source>
        <dbReference type="Proteomes" id="UP000587415"/>
    </source>
</evidence>
<dbReference type="SUPFAM" id="SSF51316">
    <property type="entry name" value="Mss4-like"/>
    <property type="match status" value="1"/>
</dbReference>
<dbReference type="GO" id="GO:0016846">
    <property type="term" value="F:carbon-sulfur lyase activity"/>
    <property type="evidence" value="ECO:0007669"/>
    <property type="project" value="InterPro"/>
</dbReference>
<feature type="domain" description="CENP-V/GFA" evidence="4">
    <location>
        <begin position="5"/>
        <end position="122"/>
    </location>
</feature>
<dbReference type="Proteomes" id="UP000587415">
    <property type="component" value="Unassembled WGS sequence"/>
</dbReference>
<protein>
    <recommendedName>
        <fullName evidence="4">CENP-V/GFA domain-containing protein</fullName>
    </recommendedName>
</protein>
<gene>
    <name evidence="5" type="ORF">GGQ87_000509</name>
</gene>
<dbReference type="InterPro" id="IPR011057">
    <property type="entry name" value="Mss4-like_sf"/>
</dbReference>
<comment type="similarity">
    <text evidence="1">Belongs to the Gfa family.</text>
</comment>
<keyword evidence="3" id="KW-0862">Zinc</keyword>